<evidence type="ECO:0000313" key="2">
    <source>
        <dbReference type="EMBL" id="MFC4828986.1"/>
    </source>
</evidence>
<dbReference type="PANTHER" id="PTHR43792">
    <property type="entry name" value="GNAT FAMILY, PUTATIVE (AFU_ORTHOLOGUE AFUA_3G00765)-RELATED-RELATED"/>
    <property type="match status" value="1"/>
</dbReference>
<feature type="domain" description="N-acetyltransferase" evidence="1">
    <location>
        <begin position="16"/>
        <end position="177"/>
    </location>
</feature>
<keyword evidence="2" id="KW-0808">Transferase</keyword>
<dbReference type="RefSeq" id="WP_204392346.1">
    <property type="nucleotide sequence ID" value="NZ_JAFBBW010000001.1"/>
</dbReference>
<sequence>MPAPLHVADPILTDRLDLRRPSAADLDDLHAVSSDPRLWLHYPAKRRVEPSETAEVIERWRREWEADGLSTWAVRVRGHDRVIGYGGCGKLGGGVVWNLGYRLAADQHGHGYATELAAEAMRMARLVDPDAPIVAYLLEHNTASARVATKLGMALVHRGPDAGNPDPAAIRLVYADRPLAPDELAAAMA</sequence>
<evidence type="ECO:0000313" key="3">
    <source>
        <dbReference type="Proteomes" id="UP001595960"/>
    </source>
</evidence>
<dbReference type="InterPro" id="IPR016181">
    <property type="entry name" value="Acyl_CoA_acyltransferase"/>
</dbReference>
<gene>
    <name evidence="2" type="ORF">ACFPER_09315</name>
</gene>
<dbReference type="InterPro" id="IPR051531">
    <property type="entry name" value="N-acetyltransferase"/>
</dbReference>
<reference evidence="3" key="1">
    <citation type="journal article" date="2019" name="Int. J. Syst. Evol. Microbiol.">
        <title>The Global Catalogue of Microorganisms (GCM) 10K type strain sequencing project: providing services to taxonomists for standard genome sequencing and annotation.</title>
        <authorList>
            <consortium name="The Broad Institute Genomics Platform"/>
            <consortium name="The Broad Institute Genome Sequencing Center for Infectious Disease"/>
            <person name="Wu L."/>
            <person name="Ma J."/>
        </authorList>
    </citation>
    <scope>NUCLEOTIDE SEQUENCE [LARGE SCALE GENOMIC DNA]</scope>
    <source>
        <strain evidence="3">CGMCC 1.12192</strain>
    </source>
</reference>
<comment type="caution">
    <text evidence="2">The sequence shown here is derived from an EMBL/GenBank/DDBJ whole genome shotgun (WGS) entry which is preliminary data.</text>
</comment>
<organism evidence="2 3">
    <name type="scientific">Agromyces aurantiacus</name>
    <dbReference type="NCBI Taxonomy" id="165814"/>
    <lineage>
        <taxon>Bacteria</taxon>
        <taxon>Bacillati</taxon>
        <taxon>Actinomycetota</taxon>
        <taxon>Actinomycetes</taxon>
        <taxon>Micrococcales</taxon>
        <taxon>Microbacteriaceae</taxon>
        <taxon>Agromyces</taxon>
    </lineage>
</organism>
<dbReference type="Proteomes" id="UP001595960">
    <property type="component" value="Unassembled WGS sequence"/>
</dbReference>
<dbReference type="SUPFAM" id="SSF55729">
    <property type="entry name" value="Acyl-CoA N-acyltransferases (Nat)"/>
    <property type="match status" value="1"/>
</dbReference>
<evidence type="ECO:0000259" key="1">
    <source>
        <dbReference type="PROSITE" id="PS51186"/>
    </source>
</evidence>
<dbReference type="EC" id="2.3.-.-" evidence="2"/>
<accession>A0ABV9R4C8</accession>
<dbReference type="PROSITE" id="PS51186">
    <property type="entry name" value="GNAT"/>
    <property type="match status" value="1"/>
</dbReference>
<dbReference type="Gene3D" id="3.40.630.30">
    <property type="match status" value="1"/>
</dbReference>
<dbReference type="PANTHER" id="PTHR43792:SF1">
    <property type="entry name" value="N-ACETYLTRANSFERASE DOMAIN-CONTAINING PROTEIN"/>
    <property type="match status" value="1"/>
</dbReference>
<dbReference type="EMBL" id="JBHSJC010000001">
    <property type="protein sequence ID" value="MFC4828986.1"/>
    <property type="molecule type" value="Genomic_DNA"/>
</dbReference>
<name>A0ABV9R4C8_9MICO</name>
<proteinExistence type="predicted"/>
<dbReference type="Pfam" id="PF13302">
    <property type="entry name" value="Acetyltransf_3"/>
    <property type="match status" value="1"/>
</dbReference>
<dbReference type="InterPro" id="IPR000182">
    <property type="entry name" value="GNAT_dom"/>
</dbReference>
<keyword evidence="2" id="KW-0012">Acyltransferase</keyword>
<protein>
    <submittedName>
        <fullName evidence="2">GNAT family N-acetyltransferase</fullName>
        <ecNumber evidence="2">2.3.-.-</ecNumber>
    </submittedName>
</protein>
<keyword evidence="3" id="KW-1185">Reference proteome</keyword>
<dbReference type="GO" id="GO:0016746">
    <property type="term" value="F:acyltransferase activity"/>
    <property type="evidence" value="ECO:0007669"/>
    <property type="project" value="UniProtKB-KW"/>
</dbReference>